<proteinExistence type="predicted"/>
<keyword evidence="3" id="KW-0808">Transferase</keyword>
<dbReference type="CDD" id="cd04301">
    <property type="entry name" value="NAT_SF"/>
    <property type="match status" value="1"/>
</dbReference>
<gene>
    <name evidence="3" type="ORF">G3I53_00525</name>
</gene>
<comment type="caution">
    <text evidence="3">The sequence shown here is derived from an EMBL/GenBank/DDBJ whole genome shotgun (WGS) entry which is preliminary data.</text>
</comment>
<feature type="domain" description="N-acetyltransferase" evidence="2">
    <location>
        <begin position="42"/>
        <end position="195"/>
    </location>
</feature>
<dbReference type="EMBL" id="JAAGMD010000010">
    <property type="protein sequence ID" value="NEA84585.1"/>
    <property type="molecule type" value="Genomic_DNA"/>
</dbReference>
<evidence type="ECO:0000313" key="3">
    <source>
        <dbReference type="EMBL" id="NEA84585.1"/>
    </source>
</evidence>
<dbReference type="PROSITE" id="PS51186">
    <property type="entry name" value="GNAT"/>
    <property type="match status" value="1"/>
</dbReference>
<dbReference type="GO" id="GO:0005737">
    <property type="term" value="C:cytoplasm"/>
    <property type="evidence" value="ECO:0007669"/>
    <property type="project" value="TreeGrafter"/>
</dbReference>
<dbReference type="Gene3D" id="3.40.630.30">
    <property type="match status" value="1"/>
</dbReference>
<dbReference type="SUPFAM" id="SSF55729">
    <property type="entry name" value="Acyl-CoA N-acyltransferases (Nat)"/>
    <property type="match status" value="1"/>
</dbReference>
<dbReference type="Pfam" id="PF13302">
    <property type="entry name" value="Acetyltransf_3"/>
    <property type="match status" value="1"/>
</dbReference>
<dbReference type="RefSeq" id="WP_164437917.1">
    <property type="nucleotide sequence ID" value="NZ_JAAGMD010000010.1"/>
</dbReference>
<dbReference type="GO" id="GO:0008999">
    <property type="term" value="F:protein-N-terminal-alanine acetyltransferase activity"/>
    <property type="evidence" value="ECO:0007669"/>
    <property type="project" value="TreeGrafter"/>
</dbReference>
<protein>
    <submittedName>
        <fullName evidence="3">GNAT family N-acetyltransferase</fullName>
    </submittedName>
</protein>
<dbReference type="InterPro" id="IPR051908">
    <property type="entry name" value="Ribosomal_N-acetyltransferase"/>
</dbReference>
<name>A0A6G3QML5_9ACTN</name>
<dbReference type="InterPro" id="IPR000182">
    <property type="entry name" value="GNAT_dom"/>
</dbReference>
<feature type="region of interest" description="Disordered" evidence="1">
    <location>
        <begin position="195"/>
        <end position="228"/>
    </location>
</feature>
<feature type="compositionally biased region" description="Basic and acidic residues" evidence="1">
    <location>
        <begin position="20"/>
        <end position="30"/>
    </location>
</feature>
<dbReference type="AlphaFoldDB" id="A0A6G3QML5"/>
<accession>A0A6G3QML5</accession>
<dbReference type="GO" id="GO:1990189">
    <property type="term" value="F:protein N-terminal-serine acetyltransferase activity"/>
    <property type="evidence" value="ECO:0007669"/>
    <property type="project" value="TreeGrafter"/>
</dbReference>
<sequence length="228" mass="24678">MSHTDRRTAPPRPLAPPARPELHGHGLRLGRWDPDSAAHADTWLRGTTDPDFLRWNTPLEPATDRAAARAALRGRARRDADGSTASFRVMDAADGTTLGHIGLNEIHPVLGHARVGYWILPEARGRGVATRALLLTARWALTELGLHRLELGHVVGHEASCRIAERCGFPLEGTLRGALFASGRRDAFRDAHLHARLATDPEPPYPAPARHGGPGRNPEAPGRGRSAS</sequence>
<feature type="compositionally biased region" description="Pro residues" evidence="1">
    <location>
        <begin position="10"/>
        <end position="19"/>
    </location>
</feature>
<reference evidence="3" key="1">
    <citation type="submission" date="2020-01" db="EMBL/GenBank/DDBJ databases">
        <title>Insect and environment-associated Actinomycetes.</title>
        <authorList>
            <person name="Currrie C."/>
            <person name="Chevrette M."/>
            <person name="Carlson C."/>
            <person name="Stubbendieck R."/>
            <person name="Wendt-Pienkowski E."/>
        </authorList>
    </citation>
    <scope>NUCLEOTIDE SEQUENCE</scope>
    <source>
        <strain evidence="3">SID14436</strain>
    </source>
</reference>
<dbReference type="PANTHER" id="PTHR43441">
    <property type="entry name" value="RIBOSOMAL-PROTEIN-SERINE ACETYLTRANSFERASE"/>
    <property type="match status" value="1"/>
</dbReference>
<dbReference type="PANTHER" id="PTHR43441:SF10">
    <property type="entry name" value="ACETYLTRANSFERASE"/>
    <property type="match status" value="1"/>
</dbReference>
<feature type="region of interest" description="Disordered" evidence="1">
    <location>
        <begin position="1"/>
        <end position="30"/>
    </location>
</feature>
<organism evidence="3">
    <name type="scientific">Streptomyces sp. SID14436</name>
    <dbReference type="NCBI Taxonomy" id="2706070"/>
    <lineage>
        <taxon>Bacteria</taxon>
        <taxon>Bacillati</taxon>
        <taxon>Actinomycetota</taxon>
        <taxon>Actinomycetes</taxon>
        <taxon>Kitasatosporales</taxon>
        <taxon>Streptomycetaceae</taxon>
        <taxon>Streptomyces</taxon>
    </lineage>
</organism>
<dbReference type="InterPro" id="IPR016181">
    <property type="entry name" value="Acyl_CoA_acyltransferase"/>
</dbReference>
<evidence type="ECO:0000259" key="2">
    <source>
        <dbReference type="PROSITE" id="PS51186"/>
    </source>
</evidence>
<evidence type="ECO:0000256" key="1">
    <source>
        <dbReference type="SAM" id="MobiDB-lite"/>
    </source>
</evidence>